<organism evidence="1 2">
    <name type="scientific">Protopolystoma xenopodis</name>
    <dbReference type="NCBI Taxonomy" id="117903"/>
    <lineage>
        <taxon>Eukaryota</taxon>
        <taxon>Metazoa</taxon>
        <taxon>Spiralia</taxon>
        <taxon>Lophotrochozoa</taxon>
        <taxon>Platyhelminthes</taxon>
        <taxon>Monogenea</taxon>
        <taxon>Polyopisthocotylea</taxon>
        <taxon>Polystomatidea</taxon>
        <taxon>Polystomatidae</taxon>
        <taxon>Protopolystoma</taxon>
    </lineage>
</organism>
<name>A0A3S5FGU0_9PLAT</name>
<accession>A0A3S5FGU0</accession>
<proteinExistence type="predicted"/>
<dbReference type="EMBL" id="CAAALY010264419">
    <property type="protein sequence ID" value="VEL40306.1"/>
    <property type="molecule type" value="Genomic_DNA"/>
</dbReference>
<reference evidence="1" key="1">
    <citation type="submission" date="2018-11" db="EMBL/GenBank/DDBJ databases">
        <authorList>
            <consortium name="Pathogen Informatics"/>
        </authorList>
    </citation>
    <scope>NUCLEOTIDE SEQUENCE</scope>
</reference>
<dbReference type="AlphaFoldDB" id="A0A3S5FGU0"/>
<sequence>MLAVQLLVDHLTVDLAARKHMVLNYMRLILGLLCHPIHYSCHSEALHTDKIEDSSEKVDLVRCVALTEARPVVRLLATGAHATLRITDAQASGSQAWIGKHHLWQQLQLNRQAMT</sequence>
<dbReference type="Proteomes" id="UP000784294">
    <property type="component" value="Unassembled WGS sequence"/>
</dbReference>
<evidence type="ECO:0000313" key="2">
    <source>
        <dbReference type="Proteomes" id="UP000784294"/>
    </source>
</evidence>
<comment type="caution">
    <text evidence="1">The sequence shown here is derived from an EMBL/GenBank/DDBJ whole genome shotgun (WGS) entry which is preliminary data.</text>
</comment>
<gene>
    <name evidence="1" type="ORF">PXEA_LOCUS33746</name>
</gene>
<keyword evidence="2" id="KW-1185">Reference proteome</keyword>
<protein>
    <submittedName>
        <fullName evidence="1">Uncharacterized protein</fullName>
    </submittedName>
</protein>
<evidence type="ECO:0000313" key="1">
    <source>
        <dbReference type="EMBL" id="VEL40306.1"/>
    </source>
</evidence>